<feature type="domain" description="N-acetyltransferase" evidence="1">
    <location>
        <begin position="2"/>
        <end position="162"/>
    </location>
</feature>
<keyword evidence="2" id="KW-0689">Ribosomal protein</keyword>
<dbReference type="InterPro" id="IPR000182">
    <property type="entry name" value="GNAT_dom"/>
</dbReference>
<dbReference type="EMBL" id="VLLL01000010">
    <property type="protein sequence ID" value="TWJ07687.1"/>
    <property type="molecule type" value="Genomic_DNA"/>
</dbReference>
<organism evidence="2 3">
    <name type="scientific">Stackebrandtia albiflava</name>
    <dbReference type="NCBI Taxonomy" id="406432"/>
    <lineage>
        <taxon>Bacteria</taxon>
        <taxon>Bacillati</taxon>
        <taxon>Actinomycetota</taxon>
        <taxon>Actinomycetes</taxon>
        <taxon>Glycomycetales</taxon>
        <taxon>Glycomycetaceae</taxon>
        <taxon>Stackebrandtia</taxon>
    </lineage>
</organism>
<dbReference type="GO" id="GO:0016747">
    <property type="term" value="F:acyltransferase activity, transferring groups other than amino-acyl groups"/>
    <property type="evidence" value="ECO:0007669"/>
    <property type="project" value="InterPro"/>
</dbReference>
<accession>A0A562UQ09</accession>
<gene>
    <name evidence="2" type="ORF">LX16_4846</name>
</gene>
<comment type="caution">
    <text evidence="2">The sequence shown here is derived from an EMBL/GenBank/DDBJ whole genome shotgun (WGS) entry which is preliminary data.</text>
</comment>
<dbReference type="SUPFAM" id="SSF55729">
    <property type="entry name" value="Acyl-CoA N-acyltransferases (Nat)"/>
    <property type="match status" value="1"/>
</dbReference>
<evidence type="ECO:0000259" key="1">
    <source>
        <dbReference type="PROSITE" id="PS51186"/>
    </source>
</evidence>
<keyword evidence="2" id="KW-0687">Ribonucleoprotein</keyword>
<dbReference type="PROSITE" id="PS51186">
    <property type="entry name" value="GNAT"/>
    <property type="match status" value="1"/>
</dbReference>
<dbReference type="AlphaFoldDB" id="A0A562UQ09"/>
<evidence type="ECO:0000313" key="3">
    <source>
        <dbReference type="Proteomes" id="UP000321617"/>
    </source>
</evidence>
<keyword evidence="3" id="KW-1185">Reference proteome</keyword>
<dbReference type="InterPro" id="IPR016181">
    <property type="entry name" value="Acyl_CoA_acyltransferase"/>
</dbReference>
<name>A0A562UQ09_9ACTN</name>
<dbReference type="Pfam" id="PF00583">
    <property type="entry name" value="Acetyltransf_1"/>
    <property type="match status" value="1"/>
</dbReference>
<dbReference type="RefSeq" id="WP_147143744.1">
    <property type="nucleotide sequence ID" value="NZ_BAABIJ010000006.1"/>
</dbReference>
<dbReference type="OrthoDB" id="1706016at2"/>
<evidence type="ECO:0000313" key="2">
    <source>
        <dbReference type="EMBL" id="TWJ07687.1"/>
    </source>
</evidence>
<dbReference type="GO" id="GO:0005840">
    <property type="term" value="C:ribosome"/>
    <property type="evidence" value="ECO:0007669"/>
    <property type="project" value="UniProtKB-KW"/>
</dbReference>
<protein>
    <submittedName>
        <fullName evidence="2">Ribosomal protein S18 acetylase RimI-like enzyme</fullName>
    </submittedName>
</protein>
<dbReference type="Proteomes" id="UP000321617">
    <property type="component" value="Unassembled WGS sequence"/>
</dbReference>
<sequence length="162" mass="17703">MTQVRAASPDDAGEIVRLRALMHHSMGSDGIAEQEWRDAAARMLRRELAEPEPRIMVFVVDAGDAALAACATGTIQQRLPAPGNPSGLVGYVSNVCTDVPYRRRGHARACMLALMDWFAGRGVDRLDLRASAEAEPMYTALGFTRTTDPSMRMRLTTGTARR</sequence>
<proteinExistence type="predicted"/>
<reference evidence="2 3" key="1">
    <citation type="journal article" date="2013" name="Stand. Genomic Sci.">
        <title>Genomic Encyclopedia of Type Strains, Phase I: The one thousand microbial genomes (KMG-I) project.</title>
        <authorList>
            <person name="Kyrpides N.C."/>
            <person name="Woyke T."/>
            <person name="Eisen J.A."/>
            <person name="Garrity G."/>
            <person name="Lilburn T.G."/>
            <person name="Beck B.J."/>
            <person name="Whitman W.B."/>
            <person name="Hugenholtz P."/>
            <person name="Klenk H.P."/>
        </authorList>
    </citation>
    <scope>NUCLEOTIDE SEQUENCE [LARGE SCALE GENOMIC DNA]</scope>
    <source>
        <strain evidence="2 3">DSM 45044</strain>
    </source>
</reference>
<dbReference type="Gene3D" id="3.40.630.30">
    <property type="match status" value="1"/>
</dbReference>